<dbReference type="Pfam" id="PF09341">
    <property type="entry name" value="Pcc1"/>
    <property type="match status" value="1"/>
</dbReference>
<accession>A0A0H2S7B6</accession>
<keyword evidence="4" id="KW-0963">Cytoplasm</keyword>
<dbReference type="GO" id="GO:0005737">
    <property type="term" value="C:cytoplasm"/>
    <property type="evidence" value="ECO:0007669"/>
    <property type="project" value="UniProtKB-SubCell"/>
</dbReference>
<evidence type="ECO:0000256" key="4">
    <source>
        <dbReference type="ARBA" id="ARBA00022490"/>
    </source>
</evidence>
<dbReference type="Proteomes" id="UP000053477">
    <property type="component" value="Unassembled WGS sequence"/>
</dbReference>
<dbReference type="FunFam" id="3.30.310.50:FF:000005">
    <property type="entry name" value="L antigen family member 3"/>
    <property type="match status" value="1"/>
</dbReference>
<name>A0A0H2S7B6_9AGAM</name>
<proteinExistence type="inferred from homology"/>
<evidence type="ECO:0000313" key="7">
    <source>
        <dbReference type="EMBL" id="KLO12746.1"/>
    </source>
</evidence>
<dbReference type="AlphaFoldDB" id="A0A0H2S7B6"/>
<organism evidence="7 8">
    <name type="scientific">Schizopora paradoxa</name>
    <dbReference type="NCBI Taxonomy" id="27342"/>
    <lineage>
        <taxon>Eukaryota</taxon>
        <taxon>Fungi</taxon>
        <taxon>Dikarya</taxon>
        <taxon>Basidiomycota</taxon>
        <taxon>Agaricomycotina</taxon>
        <taxon>Agaricomycetes</taxon>
        <taxon>Hymenochaetales</taxon>
        <taxon>Schizoporaceae</taxon>
        <taxon>Schizopora</taxon>
    </lineage>
</organism>
<gene>
    <name evidence="7" type="ORF">SCHPADRAFT_853437</name>
</gene>
<dbReference type="InParanoid" id="A0A0H2S7B6"/>
<comment type="subcellular location">
    <subcellularLocation>
        <location evidence="2">Cytoplasm</location>
    </subcellularLocation>
    <subcellularLocation>
        <location evidence="1">Nucleus</location>
    </subcellularLocation>
</comment>
<dbReference type="GO" id="GO:0005634">
    <property type="term" value="C:nucleus"/>
    <property type="evidence" value="ECO:0007669"/>
    <property type="project" value="UniProtKB-SubCell"/>
</dbReference>
<evidence type="ECO:0000256" key="5">
    <source>
        <dbReference type="ARBA" id="ARBA00022694"/>
    </source>
</evidence>
<evidence type="ECO:0000256" key="6">
    <source>
        <dbReference type="ARBA" id="ARBA00023242"/>
    </source>
</evidence>
<dbReference type="EMBL" id="KQ085971">
    <property type="protein sequence ID" value="KLO12746.1"/>
    <property type="molecule type" value="Genomic_DNA"/>
</dbReference>
<evidence type="ECO:0000256" key="1">
    <source>
        <dbReference type="ARBA" id="ARBA00004123"/>
    </source>
</evidence>
<dbReference type="PANTHER" id="PTHR31283:SF5">
    <property type="entry name" value="EKC_KEOPS COMPLEX SUBUNIT LAGE3"/>
    <property type="match status" value="1"/>
</dbReference>
<dbReference type="GO" id="GO:0000408">
    <property type="term" value="C:EKC/KEOPS complex"/>
    <property type="evidence" value="ECO:0007669"/>
    <property type="project" value="TreeGrafter"/>
</dbReference>
<dbReference type="InterPro" id="IPR015419">
    <property type="entry name" value="CTAG/Pcc1"/>
</dbReference>
<evidence type="ECO:0000313" key="8">
    <source>
        <dbReference type="Proteomes" id="UP000053477"/>
    </source>
</evidence>
<feature type="non-terminal residue" evidence="7">
    <location>
        <position position="86"/>
    </location>
</feature>
<dbReference type="Gene3D" id="3.30.310.50">
    <property type="entry name" value="Alpha-D-phosphohexomutase, C-terminal domain"/>
    <property type="match status" value="1"/>
</dbReference>
<sequence>MSAFKHSLTVNVPFASPYHASIALQVLEVDPELQPHSVKRILEVDDNVLIANFNCSTVRLTRLTVNAYLENVDLVLKTLSAFGEDA</sequence>
<keyword evidence="5" id="KW-0819">tRNA processing</keyword>
<keyword evidence="8" id="KW-1185">Reference proteome</keyword>
<dbReference type="STRING" id="27342.A0A0H2S7B6"/>
<dbReference type="OrthoDB" id="10025739at2759"/>
<protein>
    <submittedName>
        <fullName evidence="7">Transcription factor Pcc1</fullName>
    </submittedName>
</protein>
<comment type="similarity">
    <text evidence="3">Belongs to the CTAG/PCC1 family.</text>
</comment>
<dbReference type="FunCoup" id="A0A0H2S7B6">
    <property type="interactions" value="6"/>
</dbReference>
<dbReference type="PANTHER" id="PTHR31283">
    <property type="entry name" value="EKC/KEOPS COMPLEX SUBUNIT PCC1 FAMILY MEMBER"/>
    <property type="match status" value="1"/>
</dbReference>
<dbReference type="GO" id="GO:0070525">
    <property type="term" value="P:tRNA threonylcarbamoyladenosine metabolic process"/>
    <property type="evidence" value="ECO:0007669"/>
    <property type="project" value="TreeGrafter"/>
</dbReference>
<keyword evidence="6" id="KW-0539">Nucleus</keyword>
<reference evidence="7 8" key="1">
    <citation type="submission" date="2015-04" db="EMBL/GenBank/DDBJ databases">
        <title>Complete genome sequence of Schizopora paradoxa KUC8140, a cosmopolitan wood degrader in East Asia.</title>
        <authorList>
            <consortium name="DOE Joint Genome Institute"/>
            <person name="Min B."/>
            <person name="Park H."/>
            <person name="Jang Y."/>
            <person name="Kim J.-J."/>
            <person name="Kim K.H."/>
            <person name="Pangilinan J."/>
            <person name="Lipzen A."/>
            <person name="Riley R."/>
            <person name="Grigoriev I.V."/>
            <person name="Spatafora J.W."/>
            <person name="Choi I.-G."/>
        </authorList>
    </citation>
    <scope>NUCLEOTIDE SEQUENCE [LARGE SCALE GENOMIC DNA]</scope>
    <source>
        <strain evidence="7 8">KUC8140</strain>
    </source>
</reference>
<evidence type="ECO:0000256" key="2">
    <source>
        <dbReference type="ARBA" id="ARBA00004496"/>
    </source>
</evidence>
<evidence type="ECO:0000256" key="3">
    <source>
        <dbReference type="ARBA" id="ARBA00007073"/>
    </source>
</evidence>
<dbReference type="GO" id="GO:0008033">
    <property type="term" value="P:tRNA processing"/>
    <property type="evidence" value="ECO:0007669"/>
    <property type="project" value="UniProtKB-KW"/>
</dbReference>